<dbReference type="GO" id="GO:0007098">
    <property type="term" value="P:centrosome cycle"/>
    <property type="evidence" value="ECO:0007669"/>
    <property type="project" value="InterPro"/>
</dbReference>
<dbReference type="Pfam" id="PF14735">
    <property type="entry name" value="HAUS4"/>
    <property type="match status" value="2"/>
</dbReference>
<dbReference type="GO" id="GO:0070652">
    <property type="term" value="C:HAUS complex"/>
    <property type="evidence" value="ECO:0007669"/>
    <property type="project" value="InterPro"/>
</dbReference>
<keyword evidence="2" id="KW-1185">Reference proteome</keyword>
<protein>
    <submittedName>
        <fullName evidence="1">HAUS augmin-like complex subunit 4</fullName>
    </submittedName>
</protein>
<dbReference type="EMBL" id="AZIM01002159">
    <property type="protein sequence ID" value="ETE64655.1"/>
    <property type="molecule type" value="Genomic_DNA"/>
</dbReference>
<dbReference type="InterPro" id="IPR029327">
    <property type="entry name" value="HAUS4"/>
</dbReference>
<reference evidence="1 2" key="1">
    <citation type="journal article" date="2013" name="Proc. Natl. Acad. Sci. U.S.A.">
        <title>The king cobra genome reveals dynamic gene evolution and adaptation in the snake venom system.</title>
        <authorList>
            <person name="Vonk F.J."/>
            <person name="Casewell N.R."/>
            <person name="Henkel C.V."/>
            <person name="Heimberg A.M."/>
            <person name="Jansen H.J."/>
            <person name="McCleary R.J."/>
            <person name="Kerkkamp H.M."/>
            <person name="Vos R.A."/>
            <person name="Guerreiro I."/>
            <person name="Calvete J.J."/>
            <person name="Wuster W."/>
            <person name="Woods A.E."/>
            <person name="Logan J.M."/>
            <person name="Harrison R.A."/>
            <person name="Castoe T.A."/>
            <person name="de Koning A.P."/>
            <person name="Pollock D.D."/>
            <person name="Yandell M."/>
            <person name="Calderon D."/>
            <person name="Renjifo C."/>
            <person name="Currier R.B."/>
            <person name="Salgado D."/>
            <person name="Pla D."/>
            <person name="Sanz L."/>
            <person name="Hyder A.S."/>
            <person name="Ribeiro J.M."/>
            <person name="Arntzen J.W."/>
            <person name="van den Thillart G.E."/>
            <person name="Boetzer M."/>
            <person name="Pirovano W."/>
            <person name="Dirks R.P."/>
            <person name="Spaink H.P."/>
            <person name="Duboule D."/>
            <person name="McGlinn E."/>
            <person name="Kini R.M."/>
            <person name="Richardson M.K."/>
        </authorList>
    </citation>
    <scope>NUCLEOTIDE SEQUENCE</scope>
    <source>
        <tissue evidence="1">Blood</tissue>
    </source>
</reference>
<dbReference type="OrthoDB" id="661220at2759"/>
<dbReference type="InterPro" id="IPR026214">
    <property type="entry name" value="HAUS4_met"/>
</dbReference>
<sequence length="291" mass="33726">MAALEDDDLSANPGLANLIAELRKHIDSSGMSIALAQPLEEARKMLQAHRAIWLKWATLYWFLREAVLKPGADAFLQNQKFLETMEQQLLVDKLKWILTPCLSQPNVYRPVLGLETKHLAEFLPPHQDMEQMEKSLPAEVGKLLKAACLQLLSYYHPDSATEKQYLNEVRAQQEELKGCLDQKKAVYSQVLRRCLDLLKRLAREFRLEVQSNLHQVNIQYIEAKCNALLLKIRDELQGSLIKEEKDLATFRNVLSEYEILGPEFAKLVEEYTKLHEIIQNRQWMLAELNKY</sequence>
<dbReference type="PANTHER" id="PTHR16219:SF1">
    <property type="entry name" value="HAUS AUGMIN-LIKE COMPLEX SUBUNIT 4"/>
    <property type="match status" value="1"/>
</dbReference>
<gene>
    <name evidence="1" type="primary">HAUS4</name>
    <name evidence="1" type="ORF">L345_09560</name>
</gene>
<dbReference type="PRINTS" id="PR02090">
    <property type="entry name" value="HAUSAUGMINL4"/>
</dbReference>
<dbReference type="GO" id="GO:0051225">
    <property type="term" value="P:spindle assembly"/>
    <property type="evidence" value="ECO:0007669"/>
    <property type="project" value="InterPro"/>
</dbReference>
<evidence type="ECO:0000313" key="1">
    <source>
        <dbReference type="EMBL" id="ETE64655.1"/>
    </source>
</evidence>
<organism evidence="1 2">
    <name type="scientific">Ophiophagus hannah</name>
    <name type="common">King cobra</name>
    <name type="synonym">Naja hannah</name>
    <dbReference type="NCBI Taxonomy" id="8665"/>
    <lineage>
        <taxon>Eukaryota</taxon>
        <taxon>Metazoa</taxon>
        <taxon>Chordata</taxon>
        <taxon>Craniata</taxon>
        <taxon>Vertebrata</taxon>
        <taxon>Euteleostomi</taxon>
        <taxon>Lepidosauria</taxon>
        <taxon>Squamata</taxon>
        <taxon>Bifurcata</taxon>
        <taxon>Unidentata</taxon>
        <taxon>Episquamata</taxon>
        <taxon>Toxicofera</taxon>
        <taxon>Serpentes</taxon>
        <taxon>Colubroidea</taxon>
        <taxon>Elapidae</taxon>
        <taxon>Elapinae</taxon>
        <taxon>Ophiophagus</taxon>
    </lineage>
</organism>
<evidence type="ECO:0000313" key="2">
    <source>
        <dbReference type="Proteomes" id="UP000018936"/>
    </source>
</evidence>
<dbReference type="GO" id="GO:0051011">
    <property type="term" value="F:microtubule minus-end binding"/>
    <property type="evidence" value="ECO:0007669"/>
    <property type="project" value="TreeGrafter"/>
</dbReference>
<dbReference type="PANTHER" id="PTHR16219">
    <property type="entry name" value="AUGMIN SUBUNIT 4 FAMILY MEMBER"/>
    <property type="match status" value="1"/>
</dbReference>
<dbReference type="AlphaFoldDB" id="V8NRG4"/>
<name>V8NRG4_OPHHA</name>
<comment type="caution">
    <text evidence="1">The sequence shown here is derived from an EMBL/GenBank/DDBJ whole genome shotgun (WGS) entry which is preliminary data.</text>
</comment>
<proteinExistence type="predicted"/>
<dbReference type="Proteomes" id="UP000018936">
    <property type="component" value="Unassembled WGS sequence"/>
</dbReference>
<accession>V8NRG4</accession>